<protein>
    <submittedName>
        <fullName evidence="3">YXWGXW repeat-containing protein</fullName>
    </submittedName>
</protein>
<dbReference type="Proteomes" id="UP000190102">
    <property type="component" value="Unassembled WGS sequence"/>
</dbReference>
<feature type="compositionally biased region" description="Basic and acidic residues" evidence="1">
    <location>
        <begin position="145"/>
        <end position="173"/>
    </location>
</feature>
<feature type="compositionally biased region" description="Basic residues" evidence="1">
    <location>
        <begin position="174"/>
        <end position="184"/>
    </location>
</feature>
<dbReference type="AlphaFoldDB" id="A0A1T4K851"/>
<keyword evidence="2" id="KW-0732">Signal</keyword>
<organism evidence="3 4">
    <name type="scientific">Trichlorobacter thiogenes</name>
    <dbReference type="NCBI Taxonomy" id="115783"/>
    <lineage>
        <taxon>Bacteria</taxon>
        <taxon>Pseudomonadati</taxon>
        <taxon>Thermodesulfobacteriota</taxon>
        <taxon>Desulfuromonadia</taxon>
        <taxon>Geobacterales</taxon>
        <taxon>Geobacteraceae</taxon>
        <taxon>Trichlorobacter</taxon>
    </lineage>
</organism>
<feature type="signal peptide" evidence="2">
    <location>
        <begin position="1"/>
        <end position="21"/>
    </location>
</feature>
<dbReference type="STRING" id="115783.SAMN02745119_00386"/>
<dbReference type="OrthoDB" id="5396420at2"/>
<evidence type="ECO:0000313" key="4">
    <source>
        <dbReference type="Proteomes" id="UP000190102"/>
    </source>
</evidence>
<evidence type="ECO:0000256" key="2">
    <source>
        <dbReference type="SAM" id="SignalP"/>
    </source>
</evidence>
<evidence type="ECO:0000313" key="3">
    <source>
        <dbReference type="EMBL" id="SJZ38517.1"/>
    </source>
</evidence>
<proteinExistence type="predicted"/>
<gene>
    <name evidence="3" type="ORF">SAMN02745119_00386</name>
</gene>
<dbReference type="EMBL" id="FUWR01000001">
    <property type="protein sequence ID" value="SJZ38517.1"/>
    <property type="molecule type" value="Genomic_DNA"/>
</dbReference>
<feature type="region of interest" description="Disordered" evidence="1">
    <location>
        <begin position="139"/>
        <end position="184"/>
    </location>
</feature>
<accession>A0A1T4K851</accession>
<dbReference type="InterPro" id="IPR024447">
    <property type="entry name" value="YXWGXW_rpt"/>
</dbReference>
<feature type="chain" id="PRO_5012029629" evidence="2">
    <location>
        <begin position="22"/>
        <end position="184"/>
    </location>
</feature>
<name>A0A1T4K851_9BACT</name>
<dbReference type="RefSeq" id="WP_078788678.1">
    <property type="nucleotide sequence ID" value="NZ_FUWR01000001.1"/>
</dbReference>
<dbReference type="Pfam" id="PF12779">
    <property type="entry name" value="WXXGXW"/>
    <property type="match status" value="1"/>
</dbReference>
<evidence type="ECO:0000256" key="1">
    <source>
        <dbReference type="SAM" id="MobiDB-lite"/>
    </source>
</evidence>
<reference evidence="4" key="1">
    <citation type="submission" date="2017-02" db="EMBL/GenBank/DDBJ databases">
        <authorList>
            <person name="Varghese N."/>
            <person name="Submissions S."/>
        </authorList>
    </citation>
    <scope>NUCLEOTIDE SEQUENCE [LARGE SCALE GENOMIC DNA]</scope>
    <source>
        <strain evidence="4">ATCC BAA-34</strain>
    </source>
</reference>
<sequence>MRITTALALAALLAVPSLGTAESNFNVNVNLGVPTPPPPPRVAVVAPRVVFDAPPLFLAPSSLGFYVGVDMPHDMVLISGVYYLFQGNHWYRANHYNGPWVVTRYEQLPAPVRRYKVEKIREYRDHEYRAYHEKRDHYRGKHFRPGREGKEEWRDEKDRRKEKRREEREEWKEHKKHGHGHGRD</sequence>
<keyword evidence="4" id="KW-1185">Reference proteome</keyword>